<keyword evidence="6" id="KW-0547">Nucleotide-binding</keyword>
<keyword evidence="8" id="KW-0408">Iron</keyword>
<dbReference type="Pfam" id="PF00005">
    <property type="entry name" value="ABC_tran"/>
    <property type="match status" value="1"/>
</dbReference>
<comment type="similarity">
    <text evidence="2">Belongs to the ABC transporter superfamily.</text>
</comment>
<dbReference type="EMBL" id="BSPP01000004">
    <property type="protein sequence ID" value="GLS86085.1"/>
    <property type="molecule type" value="Genomic_DNA"/>
</dbReference>
<dbReference type="Gene3D" id="3.40.50.300">
    <property type="entry name" value="P-loop containing nucleotide triphosphate hydrolases"/>
    <property type="match status" value="1"/>
</dbReference>
<evidence type="ECO:0000256" key="2">
    <source>
        <dbReference type="ARBA" id="ARBA00005417"/>
    </source>
</evidence>
<evidence type="ECO:0000256" key="6">
    <source>
        <dbReference type="ARBA" id="ARBA00022741"/>
    </source>
</evidence>
<keyword evidence="7 12" id="KW-0067">ATP-binding</keyword>
<dbReference type="PROSITE" id="PS50893">
    <property type="entry name" value="ABC_TRANSPORTER_2"/>
    <property type="match status" value="1"/>
</dbReference>
<evidence type="ECO:0000256" key="3">
    <source>
        <dbReference type="ARBA" id="ARBA00022448"/>
    </source>
</evidence>
<dbReference type="GO" id="GO:0005886">
    <property type="term" value="C:plasma membrane"/>
    <property type="evidence" value="ECO:0007669"/>
    <property type="project" value="UniProtKB-SubCell"/>
</dbReference>
<evidence type="ECO:0000256" key="5">
    <source>
        <dbReference type="ARBA" id="ARBA00022496"/>
    </source>
</evidence>
<name>A0AA37TUJ5_9RHOB</name>
<feature type="domain" description="ABC transporter" evidence="11">
    <location>
        <begin position="2"/>
        <end position="235"/>
    </location>
</feature>
<proteinExistence type="inferred from homology"/>
<comment type="subcellular location">
    <subcellularLocation>
        <location evidence="1">Cell membrane</location>
        <topology evidence="1">Peripheral membrane protein</topology>
    </subcellularLocation>
</comment>
<evidence type="ECO:0000256" key="8">
    <source>
        <dbReference type="ARBA" id="ARBA00023004"/>
    </source>
</evidence>
<dbReference type="GO" id="GO:0016887">
    <property type="term" value="F:ATP hydrolysis activity"/>
    <property type="evidence" value="ECO:0007669"/>
    <property type="project" value="InterPro"/>
</dbReference>
<evidence type="ECO:0000313" key="13">
    <source>
        <dbReference type="Proteomes" id="UP001157355"/>
    </source>
</evidence>
<dbReference type="RefSeq" id="WP_284324290.1">
    <property type="nucleotide sequence ID" value="NZ_BSPP01000004.1"/>
</dbReference>
<reference evidence="12 13" key="1">
    <citation type="journal article" date="2014" name="Int. J. Syst. Evol. Microbiol.">
        <title>Complete genome sequence of Corynebacterium casei LMG S-19264T (=DSM 44701T), isolated from a smear-ripened cheese.</title>
        <authorList>
            <consortium name="US DOE Joint Genome Institute (JGI-PGF)"/>
            <person name="Walter F."/>
            <person name="Albersmeier A."/>
            <person name="Kalinowski J."/>
            <person name="Ruckert C."/>
        </authorList>
    </citation>
    <scope>NUCLEOTIDE SEQUENCE [LARGE SCALE GENOMIC DNA]</scope>
    <source>
        <strain evidence="12 13">NBRC 111766</strain>
    </source>
</reference>
<comment type="caution">
    <text evidence="12">The sequence shown here is derived from an EMBL/GenBank/DDBJ whole genome shotgun (WGS) entry which is preliminary data.</text>
</comment>
<dbReference type="AlphaFoldDB" id="A0AA37TUJ5"/>
<evidence type="ECO:0000256" key="7">
    <source>
        <dbReference type="ARBA" id="ARBA00022840"/>
    </source>
</evidence>
<dbReference type="PANTHER" id="PTHR42771">
    <property type="entry name" value="IRON(3+)-HYDROXAMATE IMPORT ATP-BINDING PROTEIN FHUC"/>
    <property type="match status" value="1"/>
</dbReference>
<dbReference type="FunFam" id="3.40.50.300:FF:000134">
    <property type="entry name" value="Iron-enterobactin ABC transporter ATP-binding protein"/>
    <property type="match status" value="1"/>
</dbReference>
<keyword evidence="9" id="KW-0406">Ion transport</keyword>
<dbReference type="Proteomes" id="UP001157355">
    <property type="component" value="Unassembled WGS sequence"/>
</dbReference>
<evidence type="ECO:0000313" key="12">
    <source>
        <dbReference type="EMBL" id="GLS86085.1"/>
    </source>
</evidence>
<evidence type="ECO:0000256" key="4">
    <source>
        <dbReference type="ARBA" id="ARBA00022475"/>
    </source>
</evidence>
<keyword evidence="13" id="KW-1185">Reference proteome</keyword>
<dbReference type="CDD" id="cd03214">
    <property type="entry name" value="ABC_Iron-Siderophores_B12_Hemin"/>
    <property type="match status" value="1"/>
</dbReference>
<dbReference type="InterPro" id="IPR003593">
    <property type="entry name" value="AAA+_ATPase"/>
</dbReference>
<dbReference type="InterPro" id="IPR051535">
    <property type="entry name" value="Siderophore_ABC-ATPase"/>
</dbReference>
<dbReference type="GO" id="GO:0006826">
    <property type="term" value="P:iron ion transport"/>
    <property type="evidence" value="ECO:0007669"/>
    <property type="project" value="UniProtKB-KW"/>
</dbReference>
<keyword evidence="4" id="KW-1003">Cell membrane</keyword>
<organism evidence="12 13">
    <name type="scientific">Cypionkella aquatica</name>
    <dbReference type="NCBI Taxonomy" id="1756042"/>
    <lineage>
        <taxon>Bacteria</taxon>
        <taxon>Pseudomonadati</taxon>
        <taxon>Pseudomonadota</taxon>
        <taxon>Alphaproteobacteria</taxon>
        <taxon>Rhodobacterales</taxon>
        <taxon>Paracoccaceae</taxon>
        <taxon>Cypionkella</taxon>
    </lineage>
</organism>
<keyword evidence="3" id="KW-0813">Transport</keyword>
<evidence type="ECO:0000259" key="11">
    <source>
        <dbReference type="PROSITE" id="PS50893"/>
    </source>
</evidence>
<keyword evidence="5" id="KW-0410">Iron transport</keyword>
<gene>
    <name evidence="12" type="ORF">GCM10010873_10590</name>
</gene>
<dbReference type="InterPro" id="IPR027417">
    <property type="entry name" value="P-loop_NTPase"/>
</dbReference>
<evidence type="ECO:0000256" key="1">
    <source>
        <dbReference type="ARBA" id="ARBA00004202"/>
    </source>
</evidence>
<keyword evidence="10" id="KW-0472">Membrane</keyword>
<dbReference type="InterPro" id="IPR003439">
    <property type="entry name" value="ABC_transporter-like_ATP-bd"/>
</dbReference>
<evidence type="ECO:0000256" key="10">
    <source>
        <dbReference type="ARBA" id="ARBA00023136"/>
    </source>
</evidence>
<accession>A0AA37TUJ5</accession>
<dbReference type="SMART" id="SM00382">
    <property type="entry name" value="AAA"/>
    <property type="match status" value="1"/>
</dbReference>
<dbReference type="SUPFAM" id="SSF52540">
    <property type="entry name" value="P-loop containing nucleoside triphosphate hydrolases"/>
    <property type="match status" value="1"/>
</dbReference>
<dbReference type="PANTHER" id="PTHR42771:SF3">
    <property type="entry name" value="PETROBACTIN IMPORT ATP-BINDING PROTEIN YCLP"/>
    <property type="match status" value="1"/>
</dbReference>
<protein>
    <submittedName>
        <fullName evidence="12">ABC transporter ATP-binding protein</fullName>
    </submittedName>
</protein>
<evidence type="ECO:0000256" key="9">
    <source>
        <dbReference type="ARBA" id="ARBA00023065"/>
    </source>
</evidence>
<sequence>MIKVQALSHRIGRAEILADIDLALPEGKITALIGPNGAGKSTLLSLIARLMPVQAGQISVKGLDVAQTPTRDLAQVMAVLPQSPSVSSRLRVAELVGFGRWPYHQGRPSAEDHAQVAKALEVFALTALGPRFLDELSGGQRQRAHLAMAFAQATDWLLLDEPLAALDMAHARALMQQLSALRNGGRSTLMVLHDINFAAAWADHIVAMKAGRIVAEGPPAEVLTPAVLEALYDTPLRVEWFEGRPLVLYHL</sequence>
<dbReference type="GO" id="GO:0005524">
    <property type="term" value="F:ATP binding"/>
    <property type="evidence" value="ECO:0007669"/>
    <property type="project" value="UniProtKB-KW"/>
</dbReference>